<evidence type="ECO:0000313" key="3">
    <source>
        <dbReference type="Proteomes" id="UP000738349"/>
    </source>
</evidence>
<feature type="compositionally biased region" description="Basic and acidic residues" evidence="1">
    <location>
        <begin position="110"/>
        <end position="119"/>
    </location>
</feature>
<reference evidence="2" key="1">
    <citation type="journal article" date="2021" name="Nat. Commun.">
        <title>Genetic determinants of endophytism in the Arabidopsis root mycobiome.</title>
        <authorList>
            <person name="Mesny F."/>
            <person name="Miyauchi S."/>
            <person name="Thiergart T."/>
            <person name="Pickel B."/>
            <person name="Atanasova L."/>
            <person name="Karlsson M."/>
            <person name="Huettel B."/>
            <person name="Barry K.W."/>
            <person name="Haridas S."/>
            <person name="Chen C."/>
            <person name="Bauer D."/>
            <person name="Andreopoulos W."/>
            <person name="Pangilinan J."/>
            <person name="LaButti K."/>
            <person name="Riley R."/>
            <person name="Lipzen A."/>
            <person name="Clum A."/>
            <person name="Drula E."/>
            <person name="Henrissat B."/>
            <person name="Kohler A."/>
            <person name="Grigoriev I.V."/>
            <person name="Martin F.M."/>
            <person name="Hacquard S."/>
        </authorList>
    </citation>
    <scope>NUCLEOTIDE SEQUENCE</scope>
    <source>
        <strain evidence="2">MPI-CAGE-AT-0147</strain>
    </source>
</reference>
<organism evidence="2 3">
    <name type="scientific">Dactylonectria macrodidyma</name>
    <dbReference type="NCBI Taxonomy" id="307937"/>
    <lineage>
        <taxon>Eukaryota</taxon>
        <taxon>Fungi</taxon>
        <taxon>Dikarya</taxon>
        <taxon>Ascomycota</taxon>
        <taxon>Pezizomycotina</taxon>
        <taxon>Sordariomycetes</taxon>
        <taxon>Hypocreomycetidae</taxon>
        <taxon>Hypocreales</taxon>
        <taxon>Nectriaceae</taxon>
        <taxon>Dactylonectria</taxon>
    </lineage>
</organism>
<keyword evidence="3" id="KW-1185">Reference proteome</keyword>
<dbReference type="OrthoDB" id="4777826at2759"/>
<proteinExistence type="predicted"/>
<feature type="region of interest" description="Disordered" evidence="1">
    <location>
        <begin position="68"/>
        <end position="158"/>
    </location>
</feature>
<dbReference type="AlphaFoldDB" id="A0A9P9JE07"/>
<feature type="compositionally biased region" description="Acidic residues" evidence="1">
    <location>
        <begin position="145"/>
        <end position="158"/>
    </location>
</feature>
<evidence type="ECO:0000256" key="1">
    <source>
        <dbReference type="SAM" id="MobiDB-lite"/>
    </source>
</evidence>
<accession>A0A9P9JE07</accession>
<name>A0A9P9JE07_9HYPO</name>
<comment type="caution">
    <text evidence="2">The sequence shown here is derived from an EMBL/GenBank/DDBJ whole genome shotgun (WGS) entry which is preliminary data.</text>
</comment>
<gene>
    <name evidence="2" type="ORF">EDB81DRAFT_757457</name>
</gene>
<dbReference type="EMBL" id="JAGMUV010000005">
    <property type="protein sequence ID" value="KAH7157065.1"/>
    <property type="molecule type" value="Genomic_DNA"/>
</dbReference>
<evidence type="ECO:0000313" key="2">
    <source>
        <dbReference type="EMBL" id="KAH7157065.1"/>
    </source>
</evidence>
<dbReference type="Proteomes" id="UP000738349">
    <property type="component" value="Unassembled WGS sequence"/>
</dbReference>
<protein>
    <submittedName>
        <fullName evidence="2">Uncharacterized protein</fullName>
    </submittedName>
</protein>
<sequence length="158" mass="17291">MAAKPTRGWDATSHADLLLAFIEECNPGKAIITSVTERLTMKGYSYSFDAVNQHVQKLRRTRDTAGFEAAIGGKGSAASTPRKTATPRKRATPAKSKAIVSPEDDEDEDDKQKLKKEINSDDEQPTTPKRPTKRAKKTPKPEPVSDAEIEDVEVAAEI</sequence>